<dbReference type="InterPro" id="IPR007318">
    <property type="entry name" value="Phopholipid_MeTrfase"/>
</dbReference>
<evidence type="ECO:0000256" key="2">
    <source>
        <dbReference type="ARBA" id="ARBA00022692"/>
    </source>
</evidence>
<evidence type="ECO:0000256" key="1">
    <source>
        <dbReference type="ARBA" id="ARBA00004127"/>
    </source>
</evidence>
<organism evidence="6 7">
    <name type="scientific">Cocleimonas flava</name>
    <dbReference type="NCBI Taxonomy" id="634765"/>
    <lineage>
        <taxon>Bacteria</taxon>
        <taxon>Pseudomonadati</taxon>
        <taxon>Pseudomonadota</taxon>
        <taxon>Gammaproteobacteria</taxon>
        <taxon>Thiotrichales</taxon>
        <taxon>Thiotrichaceae</taxon>
        <taxon>Cocleimonas</taxon>
    </lineage>
</organism>
<proteinExistence type="predicted"/>
<dbReference type="PANTHER" id="PTHR12714">
    <property type="entry name" value="PROTEIN-S ISOPRENYLCYSTEINE O-METHYLTRANSFERASE"/>
    <property type="match status" value="1"/>
</dbReference>
<dbReference type="Pfam" id="PF04191">
    <property type="entry name" value="PEMT"/>
    <property type="match status" value="1"/>
</dbReference>
<dbReference type="OrthoDB" id="9811969at2"/>
<evidence type="ECO:0000313" key="7">
    <source>
        <dbReference type="Proteomes" id="UP000294887"/>
    </source>
</evidence>
<dbReference type="GO" id="GO:0032259">
    <property type="term" value="P:methylation"/>
    <property type="evidence" value="ECO:0007669"/>
    <property type="project" value="UniProtKB-KW"/>
</dbReference>
<protein>
    <submittedName>
        <fullName evidence="6">Protein-S-isoprenylcysteine O-methyltransferase Ste14</fullName>
    </submittedName>
</protein>
<dbReference type="Proteomes" id="UP000294887">
    <property type="component" value="Unassembled WGS sequence"/>
</dbReference>
<gene>
    <name evidence="6" type="ORF">EV695_2817</name>
</gene>
<dbReference type="PANTHER" id="PTHR12714:SF24">
    <property type="entry name" value="SLR1182 PROTEIN"/>
    <property type="match status" value="1"/>
</dbReference>
<keyword evidence="7" id="KW-1185">Reference proteome</keyword>
<sequence>MLQLKIPPPVYAISIAILMWLLSKYMPVAEIIQTPWNKIGLVIIVIAVSFDVWSLLLFLKKKTTPNPMKPENTSGIVTKGLYQYSRNPMYLGMLIILFGFGIWLGSLSPFIMLPAFYWVITEMQIKPEERMLEQKFTNEYLDYKNRVRRWL</sequence>
<dbReference type="AlphaFoldDB" id="A0A4R1EXX3"/>
<name>A0A4R1EXX3_9GAMM</name>
<keyword evidence="4 5" id="KW-0472">Membrane</keyword>
<feature type="transmembrane region" description="Helical" evidence="5">
    <location>
        <begin position="39"/>
        <end position="59"/>
    </location>
</feature>
<evidence type="ECO:0000256" key="4">
    <source>
        <dbReference type="ARBA" id="ARBA00023136"/>
    </source>
</evidence>
<dbReference type="GO" id="GO:0008168">
    <property type="term" value="F:methyltransferase activity"/>
    <property type="evidence" value="ECO:0007669"/>
    <property type="project" value="UniProtKB-KW"/>
</dbReference>
<reference evidence="6 7" key="1">
    <citation type="submission" date="2019-03" db="EMBL/GenBank/DDBJ databases">
        <title>Genomic Encyclopedia of Type Strains, Phase IV (KMG-IV): sequencing the most valuable type-strain genomes for metagenomic binning, comparative biology and taxonomic classification.</title>
        <authorList>
            <person name="Goeker M."/>
        </authorList>
    </citation>
    <scope>NUCLEOTIDE SEQUENCE [LARGE SCALE GENOMIC DNA]</scope>
    <source>
        <strain evidence="6 7">DSM 24830</strain>
    </source>
</reference>
<keyword evidence="6" id="KW-0808">Transferase</keyword>
<evidence type="ECO:0000256" key="5">
    <source>
        <dbReference type="SAM" id="Phobius"/>
    </source>
</evidence>
<dbReference type="EMBL" id="SMFQ01000004">
    <property type="protein sequence ID" value="TCJ84854.1"/>
    <property type="molecule type" value="Genomic_DNA"/>
</dbReference>
<dbReference type="Gene3D" id="1.20.120.1630">
    <property type="match status" value="1"/>
</dbReference>
<evidence type="ECO:0000313" key="6">
    <source>
        <dbReference type="EMBL" id="TCJ84854.1"/>
    </source>
</evidence>
<comment type="subcellular location">
    <subcellularLocation>
        <location evidence="1">Endomembrane system</location>
        <topology evidence="1">Multi-pass membrane protein</topology>
    </subcellularLocation>
</comment>
<feature type="transmembrane region" description="Helical" evidence="5">
    <location>
        <begin position="6"/>
        <end position="27"/>
    </location>
</feature>
<keyword evidence="6" id="KW-0489">Methyltransferase</keyword>
<dbReference type="GO" id="GO:0012505">
    <property type="term" value="C:endomembrane system"/>
    <property type="evidence" value="ECO:0007669"/>
    <property type="project" value="UniProtKB-SubCell"/>
</dbReference>
<accession>A0A4R1EXX3</accession>
<keyword evidence="2 5" id="KW-0812">Transmembrane</keyword>
<feature type="transmembrane region" description="Helical" evidence="5">
    <location>
        <begin position="90"/>
        <end position="120"/>
    </location>
</feature>
<evidence type="ECO:0000256" key="3">
    <source>
        <dbReference type="ARBA" id="ARBA00022989"/>
    </source>
</evidence>
<comment type="caution">
    <text evidence="6">The sequence shown here is derived from an EMBL/GenBank/DDBJ whole genome shotgun (WGS) entry which is preliminary data.</text>
</comment>
<keyword evidence="3 5" id="KW-1133">Transmembrane helix</keyword>